<feature type="compositionally biased region" description="Basic and acidic residues" evidence="2">
    <location>
        <begin position="1115"/>
        <end position="1136"/>
    </location>
</feature>
<reference evidence="5" key="1">
    <citation type="journal article" date="2017" name="PLoS ONE">
        <title>The Agassiz's desert tortoise genome provides a resource for the conservation of a threatened species.</title>
        <authorList>
            <person name="Tollis M."/>
            <person name="DeNardo D.F."/>
            <person name="Cornelius J.A."/>
            <person name="Dolby G.A."/>
            <person name="Edwards T."/>
            <person name="Henen B.T."/>
            <person name="Karl A.E."/>
            <person name="Murphy R.W."/>
            <person name="Kusumi K."/>
        </authorList>
    </citation>
    <scope>NUCLEOTIDE SEQUENCE [LARGE SCALE GENOMIC DNA]</scope>
</reference>
<feature type="region of interest" description="Disordered" evidence="2">
    <location>
        <begin position="750"/>
        <end position="833"/>
    </location>
</feature>
<feature type="compositionally biased region" description="Basic and acidic residues" evidence="2">
    <location>
        <begin position="908"/>
        <end position="922"/>
    </location>
</feature>
<keyword evidence="5" id="KW-1185">Reference proteome</keyword>
<feature type="coiled-coil region" evidence="1">
    <location>
        <begin position="525"/>
        <end position="552"/>
    </location>
</feature>
<name>A0A452I9X6_9SAUR</name>
<feature type="region of interest" description="Disordered" evidence="2">
    <location>
        <begin position="209"/>
        <end position="286"/>
    </location>
</feature>
<evidence type="ECO:0000256" key="2">
    <source>
        <dbReference type="SAM" id="MobiDB-lite"/>
    </source>
</evidence>
<evidence type="ECO:0000259" key="3">
    <source>
        <dbReference type="Pfam" id="PF12443"/>
    </source>
</evidence>
<feature type="region of interest" description="Disordered" evidence="2">
    <location>
        <begin position="301"/>
        <end position="472"/>
    </location>
</feature>
<proteinExistence type="predicted"/>
<feature type="domain" description="AKNA" evidence="3">
    <location>
        <begin position="682"/>
        <end position="756"/>
    </location>
</feature>
<dbReference type="Pfam" id="PF12443">
    <property type="entry name" value="AKNA"/>
    <property type="match status" value="1"/>
</dbReference>
<feature type="compositionally biased region" description="Low complexity" evidence="2">
    <location>
        <begin position="178"/>
        <end position="187"/>
    </location>
</feature>
<feature type="region of interest" description="Disordered" evidence="2">
    <location>
        <begin position="866"/>
        <end position="1165"/>
    </location>
</feature>
<dbReference type="Proteomes" id="UP000291020">
    <property type="component" value="Unassembled WGS sequence"/>
</dbReference>
<organism evidence="4 5">
    <name type="scientific">Gopherus agassizii</name>
    <name type="common">Agassiz's desert tortoise</name>
    <dbReference type="NCBI Taxonomy" id="38772"/>
    <lineage>
        <taxon>Eukaryota</taxon>
        <taxon>Metazoa</taxon>
        <taxon>Chordata</taxon>
        <taxon>Craniata</taxon>
        <taxon>Vertebrata</taxon>
        <taxon>Euteleostomi</taxon>
        <taxon>Archelosauria</taxon>
        <taxon>Testudinata</taxon>
        <taxon>Testudines</taxon>
        <taxon>Cryptodira</taxon>
        <taxon>Durocryptodira</taxon>
        <taxon>Testudinoidea</taxon>
        <taxon>Testudinidae</taxon>
        <taxon>Gopherus</taxon>
    </lineage>
</organism>
<feature type="compositionally biased region" description="Polar residues" evidence="2">
    <location>
        <begin position="959"/>
        <end position="972"/>
    </location>
</feature>
<feature type="compositionally biased region" description="Polar residues" evidence="2">
    <location>
        <begin position="188"/>
        <end position="197"/>
    </location>
</feature>
<dbReference type="GO" id="GO:0005813">
    <property type="term" value="C:centrosome"/>
    <property type="evidence" value="ECO:0007669"/>
    <property type="project" value="TreeGrafter"/>
</dbReference>
<dbReference type="PANTHER" id="PTHR21510:SF15">
    <property type="entry name" value="MICROTUBULE ORGANIZATION PROTEIN AKNA"/>
    <property type="match status" value="1"/>
</dbReference>
<feature type="compositionally biased region" description="Polar residues" evidence="2">
    <location>
        <begin position="238"/>
        <end position="254"/>
    </location>
</feature>
<protein>
    <recommendedName>
        <fullName evidence="3">AKNA domain-containing protein</fullName>
    </recommendedName>
</protein>
<feature type="coiled-coil region" evidence="1">
    <location>
        <begin position="682"/>
        <end position="709"/>
    </location>
</feature>
<dbReference type="GO" id="GO:0021849">
    <property type="term" value="P:neuroblast division in subventricular zone"/>
    <property type="evidence" value="ECO:0007669"/>
    <property type="project" value="TreeGrafter"/>
</dbReference>
<evidence type="ECO:0000313" key="5">
    <source>
        <dbReference type="Proteomes" id="UP000291020"/>
    </source>
</evidence>
<evidence type="ECO:0000256" key="1">
    <source>
        <dbReference type="SAM" id="Coils"/>
    </source>
</evidence>
<dbReference type="InterPro" id="IPR022150">
    <property type="entry name" value="AKNA_dom"/>
</dbReference>
<feature type="compositionally biased region" description="Low complexity" evidence="2">
    <location>
        <begin position="1089"/>
        <end position="1100"/>
    </location>
</feature>
<feature type="compositionally biased region" description="Polar residues" evidence="2">
    <location>
        <begin position="1376"/>
        <end position="1390"/>
    </location>
</feature>
<evidence type="ECO:0000313" key="4">
    <source>
        <dbReference type="Ensembl" id="ENSGAGP00000024487.1"/>
    </source>
</evidence>
<dbReference type="STRING" id="38772.ENSGAGP00000024485"/>
<dbReference type="PANTHER" id="PTHR21510">
    <property type="entry name" value="AKNA DOMAIN-CONTAINING PROTEIN"/>
    <property type="match status" value="1"/>
</dbReference>
<feature type="compositionally biased region" description="Low complexity" evidence="2">
    <location>
        <begin position="1139"/>
        <end position="1152"/>
    </location>
</feature>
<feature type="compositionally biased region" description="Polar residues" evidence="2">
    <location>
        <begin position="1278"/>
        <end position="1289"/>
    </location>
</feature>
<sequence>MASSAPWAQWGEAGLGHGSGQRQRWEEEVEQGSEGYMEENGVARLDENGLVGHAGQWGESPAQDPTELEFLGNVRLTKGPPSPQGLLAQSDRNFDLSELQEFEWSSAQGDNARSPPADDGEELEHDGTQEDPTSPAHWHPQRDRQLEMTEEDEDRASSGDMERQEGDWEAGSEGEGSFEGQYSSEYSTSPDALQDTQALYRDYAKSFSFTTDGGEELSGHSDVSPPPSSTLLERSHKPSQTTGADVFESQSQLGESLEFSAETEFSLPSSGHLDSPELSPLADSRCQSLSRSLVHHLSVEDLETAPSIDAETFPESSYTESMEDAPRTISKATFAARARASHCHPVPAAEPSESSRLKATEAPPSLRHAGSQQQDRARKLKKALSPALPSKFIRQSRSLSPRGNASKQAERSGSLKSGPARPSLAAAETSRYGRGQLNYPLPDLSKVEPRVKFPKDDQSYRPPRGRSLPMRARGSANPVVFKSPAEIVQEVLLSSAEGSPQKCPTPSTTMVPEEFKSPQQATELVKQLQEDYHRLLTKYAEAENTIDRLRLRAKVSLYADPPKPSHSVHMGTMAHGSKVMAFSIPQIQTAEFSTTPAPALPADLDEGPSSAPGDQAPSFLTHSTLTGVAGVDACTSMEKPFPEDPLTQTLAGQARKFEMQVESFEGLIQMGRLTPRDQLSGFARLKDAQDALERAYLQAREEYRLQQQRPGAARPLGDFDPDRAVEGEIFRLGMRLEELKDGIDRALQSLTSPSSCSEPALPPSCLPTLVSEPPLSSPRPSVQAPIPALRTPYPEAPVPKHAHAQMQVDAEVSSASGETEEEREELPEPLRHKQLQVEKDFDNLLDHYNSFKSLPESLSMEQLGLEENNSPQEVDGPAAEDTGTAESPHGMLSLKEERTHVTTQLQPPERRSHALQPREHRQLVRKSNRLSSVQGEESLPWNMAIKARSQDAIPKPSFGGQQETLSRQSSMASMVGSAISEHLPQKPFRQAKSLQSEDQRIVSPETDSGFVGSEASRVSPLTRTPEHRPSHTATPGMLGRSGPTSSPAALRTSLRKEAAPLPSEKELLGTYTSASQAPPGGSARRHSLPRGSPSQTSSPPQWTNSITSEVGPDTDITRTDSEAEQHSRAGASDHRPSKTRCPPSSTTTSLSPGRAHNGLLGSRVERDQAIRALQDEVSRLRQRLEESLHRSCSYPEGKSSPRTARSRRQPVGNGPSVRNSAPFGESAERSPGEFGEPAPVIKPARRVRSASLPRDGPERDLTSESDCSPPQARDGKSRTSFSSRQSPPRTLTFKGHYTGTRYHLSAPVSPERREDTGPTSCLHCQGTRTQAGSASAGDTVRPTQHSTPKKTHCPICNGTRSTPLSKTRDKAAQATGRGTESASSQGSGLSHKTEKPQQQQQQQPGLWYLAAPPPGTAINYIPTVPLVPYSPSVLYCSPPAPTSVPGPADLPAHYTSQYRVAELKPRVARQQAHGRHHSLMLDFNDLEDLNWSLNRAVEAAKSMKLTTKQMNRSLTSELSKARHLRGSCLF</sequence>
<dbReference type="Ensembl" id="ENSGAGT00000027867.1">
    <property type="protein sequence ID" value="ENSGAGP00000024487.1"/>
    <property type="gene ID" value="ENSGAGG00000017890.1"/>
</dbReference>
<reference evidence="4" key="2">
    <citation type="submission" date="2025-05" db="UniProtKB">
        <authorList>
            <consortium name="Ensembl"/>
        </authorList>
    </citation>
    <scope>IDENTIFICATION</scope>
</reference>
<dbReference type="GO" id="GO:0060234">
    <property type="term" value="P:neuroblast delamination"/>
    <property type="evidence" value="ECO:0007669"/>
    <property type="project" value="TreeGrafter"/>
</dbReference>
<feature type="compositionally biased region" description="Basic and acidic residues" evidence="2">
    <location>
        <begin position="1054"/>
        <end position="1067"/>
    </location>
</feature>
<dbReference type="GO" id="GO:0001837">
    <property type="term" value="P:epithelial to mesenchymal transition"/>
    <property type="evidence" value="ECO:0007669"/>
    <property type="project" value="TreeGrafter"/>
</dbReference>
<dbReference type="Ensembl" id="ENSGAGT00000027865.1">
    <property type="protein sequence ID" value="ENSGAGP00000024485.1"/>
    <property type="gene ID" value="ENSGAGG00000017890.1"/>
</dbReference>
<dbReference type="InterPro" id="IPR052655">
    <property type="entry name" value="AKNA_Centrosome-Trans_reg"/>
</dbReference>
<feature type="compositionally biased region" description="Basic and acidic residues" evidence="2">
    <location>
        <begin position="155"/>
        <end position="166"/>
    </location>
</feature>
<accession>A0A452I9X6</accession>
<dbReference type="Ensembl" id="ENSGAGT00000027872.1">
    <property type="protein sequence ID" value="ENSGAGP00000024491.1"/>
    <property type="gene ID" value="ENSGAGG00000017890.1"/>
</dbReference>
<feature type="compositionally biased region" description="Polar residues" evidence="2">
    <location>
        <begin position="393"/>
        <end position="407"/>
    </location>
</feature>
<feature type="compositionally biased region" description="Basic and acidic residues" evidence="2">
    <location>
        <begin position="445"/>
        <end position="459"/>
    </location>
</feature>
<keyword evidence="1" id="KW-0175">Coiled coil</keyword>
<feature type="region of interest" description="Disordered" evidence="2">
    <location>
        <begin position="1"/>
        <end position="197"/>
    </location>
</feature>
<feature type="region of interest" description="Disordered" evidence="2">
    <location>
        <begin position="1183"/>
        <end position="1403"/>
    </location>
</feature>